<sequence length="871" mass="98751">MDGIIDMCRDVFPWISNQLTRLGLETQDNRFAQLGGELFIFTQQISPSNQTGTISNLVNVAHLINKACSSPKTKYVRENAPYNALRRILEVKDSNTADKILISDVRRNLLQFVRQSPEYPSLLHFIADCLQETDSLDALPEDEIRLYNEDPKYTMRVNNTLYTQLRMHSTCSCSTQHLESARLRLDPEHDEQENADILFDMLFVSGPALYFETNCHIRWKEAKILVARQNESPYKKQVSFAVQSSNPSLRARSKSPLPSGLRKVQLGEFCRLIGSEKSTPIHFHIQNNVMKLAGPACETTARNFLPQASISLAEWLEQTVHLSNRTKVTLAYIIARSVWRYYNSYWMAKPWTHENIQIMKEKISNRNHIQPHLYFTTKLHKCKDQLLDYCIADDLIHMYPSILALGVVLIEIAAKLPFKPEGPHYLWDETTINDYYEWAWTTANCSNSVNTIGDAYQAVVNNCLDAELFRNGPIDPSKPDRDLETRQSLLYEKVVLPLRGLYHAYKDDWDIQELPRLEIPPKAHQTEHISRSRPVNRSEFTIAIFCALPLEADAVIELFKEIWGEEDEDYGKAVGDDNTYTLGKILHHNVVLVHMAGMGKGAASQAASSLRSSYPEIKLALVVGVCGGVPSHLDGKYDLILGDVVISDGIVQYDYGRQFPDAFLSKSGPEIVARPGPKIRGMLAKLKGEPGRERVERKLSQHLRVLQDKLGQKRARYPGTDKDELFQSAYRHKHQDPAECRLCSACEGGMNPVCEEARSLTCQQLGCQKRLLVPRKRLHEASKGCPPRPKIHFGFVGSGDTIMKSGQHRDETAARHNIIAYEMEASGIWDNLPSLVIKGVCDYADSHKNKYWQHYAAATAAACMKAVLEVW</sequence>
<evidence type="ECO:0000259" key="2">
    <source>
        <dbReference type="Pfam" id="PF24476"/>
    </source>
</evidence>
<dbReference type="GeneID" id="70243936"/>
<comment type="caution">
    <text evidence="3">The sequence shown here is derived from an EMBL/GenBank/DDBJ whole genome shotgun (WGS) entry which is preliminary data.</text>
</comment>
<reference evidence="3" key="1">
    <citation type="submission" date="2021-12" db="EMBL/GenBank/DDBJ databases">
        <title>Convergent genome expansion in fungi linked to evolution of root-endophyte symbiosis.</title>
        <authorList>
            <consortium name="DOE Joint Genome Institute"/>
            <person name="Ke Y.-H."/>
            <person name="Bonito G."/>
            <person name="Liao H.-L."/>
            <person name="Looney B."/>
            <person name="Rojas-Flechas A."/>
            <person name="Nash J."/>
            <person name="Hameed K."/>
            <person name="Schadt C."/>
            <person name="Martin F."/>
            <person name="Crous P.W."/>
            <person name="Miettinen O."/>
            <person name="Magnuson J.K."/>
            <person name="Labbe J."/>
            <person name="Jacobson D."/>
            <person name="Doktycz M.J."/>
            <person name="Veneault-Fourrey C."/>
            <person name="Kuo A."/>
            <person name="Mondo S."/>
            <person name="Calhoun S."/>
            <person name="Riley R."/>
            <person name="Ohm R."/>
            <person name="LaButti K."/>
            <person name="Andreopoulos B."/>
            <person name="Pangilinan J."/>
            <person name="Nolan M."/>
            <person name="Tritt A."/>
            <person name="Clum A."/>
            <person name="Lipzen A."/>
            <person name="Daum C."/>
            <person name="Barry K."/>
            <person name="Grigoriev I.V."/>
            <person name="Vilgalys R."/>
        </authorList>
    </citation>
    <scope>NUCLEOTIDE SEQUENCE</scope>
    <source>
        <strain evidence="3">PMI_201</strain>
    </source>
</reference>
<dbReference type="PANTHER" id="PTHR46082:SF6">
    <property type="entry name" value="AAA+ ATPASE DOMAIN-CONTAINING PROTEIN-RELATED"/>
    <property type="match status" value="1"/>
</dbReference>
<dbReference type="InterPro" id="IPR035994">
    <property type="entry name" value="Nucleoside_phosphorylase_sf"/>
</dbReference>
<feature type="domain" description="DUF7580" evidence="2">
    <location>
        <begin position="159"/>
        <end position="499"/>
    </location>
</feature>
<dbReference type="RefSeq" id="XP_046077097.1">
    <property type="nucleotide sequence ID" value="XM_046213649.1"/>
</dbReference>
<dbReference type="AlphaFoldDB" id="A0AAD4L3S0"/>
<dbReference type="Gene3D" id="3.40.50.1580">
    <property type="entry name" value="Nucleoside phosphorylase domain"/>
    <property type="match status" value="1"/>
</dbReference>
<dbReference type="InterPro" id="IPR056002">
    <property type="entry name" value="DUF7580"/>
</dbReference>
<organism evidence="3 4">
    <name type="scientific">Talaromyces proteolyticus</name>
    <dbReference type="NCBI Taxonomy" id="1131652"/>
    <lineage>
        <taxon>Eukaryota</taxon>
        <taxon>Fungi</taxon>
        <taxon>Dikarya</taxon>
        <taxon>Ascomycota</taxon>
        <taxon>Pezizomycotina</taxon>
        <taxon>Eurotiomycetes</taxon>
        <taxon>Eurotiomycetidae</taxon>
        <taxon>Eurotiales</taxon>
        <taxon>Trichocomaceae</taxon>
        <taxon>Talaromyces</taxon>
        <taxon>Talaromyces sect. Bacilispori</taxon>
    </lineage>
</organism>
<proteinExistence type="predicted"/>
<evidence type="ECO:0000313" key="4">
    <source>
        <dbReference type="Proteomes" id="UP001201262"/>
    </source>
</evidence>
<dbReference type="Pfam" id="PF24476">
    <property type="entry name" value="DUF7580"/>
    <property type="match status" value="1"/>
</dbReference>
<dbReference type="Proteomes" id="UP001201262">
    <property type="component" value="Unassembled WGS sequence"/>
</dbReference>
<evidence type="ECO:0000313" key="3">
    <source>
        <dbReference type="EMBL" id="KAH8704079.1"/>
    </source>
</evidence>
<dbReference type="GO" id="GO:0003824">
    <property type="term" value="F:catalytic activity"/>
    <property type="evidence" value="ECO:0007669"/>
    <property type="project" value="InterPro"/>
</dbReference>
<dbReference type="EMBL" id="JAJTJA010000002">
    <property type="protein sequence ID" value="KAH8704079.1"/>
    <property type="molecule type" value="Genomic_DNA"/>
</dbReference>
<protein>
    <recommendedName>
        <fullName evidence="5">Nucleoside phosphorylase domain-containing protein</fullName>
    </recommendedName>
</protein>
<dbReference type="GO" id="GO:0009116">
    <property type="term" value="P:nucleoside metabolic process"/>
    <property type="evidence" value="ECO:0007669"/>
    <property type="project" value="InterPro"/>
</dbReference>
<dbReference type="SUPFAM" id="SSF53167">
    <property type="entry name" value="Purine and uridine phosphorylases"/>
    <property type="match status" value="1"/>
</dbReference>
<dbReference type="InterPro" id="IPR053137">
    <property type="entry name" value="NLR-like"/>
</dbReference>
<evidence type="ECO:0008006" key="5">
    <source>
        <dbReference type="Google" id="ProtNLM"/>
    </source>
</evidence>
<dbReference type="Pfam" id="PF01048">
    <property type="entry name" value="PNP_UDP_1"/>
    <property type="match status" value="1"/>
</dbReference>
<dbReference type="InterPro" id="IPR000845">
    <property type="entry name" value="Nucleoside_phosphorylase_d"/>
</dbReference>
<dbReference type="PANTHER" id="PTHR46082">
    <property type="entry name" value="ATP/GTP-BINDING PROTEIN-RELATED"/>
    <property type="match status" value="1"/>
</dbReference>
<evidence type="ECO:0000259" key="1">
    <source>
        <dbReference type="Pfam" id="PF01048"/>
    </source>
</evidence>
<feature type="domain" description="Nucleoside phosphorylase" evidence="1">
    <location>
        <begin position="541"/>
        <end position="660"/>
    </location>
</feature>
<gene>
    <name evidence="3" type="ORF">BGW36DRAFT_355458</name>
</gene>
<keyword evidence="4" id="KW-1185">Reference proteome</keyword>
<name>A0AAD4L3S0_9EURO</name>
<accession>A0AAD4L3S0</accession>